<dbReference type="AlphaFoldDB" id="A0AAV9NAL8"/>
<protein>
    <recommendedName>
        <fullName evidence="8">Glutathione S-transferase</fullName>
    </recommendedName>
</protein>
<name>A0AAV9NAL8_9EURO</name>
<reference evidence="6 7" key="1">
    <citation type="submission" date="2023-08" db="EMBL/GenBank/DDBJ databases">
        <title>Black Yeasts Isolated from many extreme environments.</title>
        <authorList>
            <person name="Coleine C."/>
            <person name="Stajich J.E."/>
            <person name="Selbmann L."/>
        </authorList>
    </citation>
    <scope>NUCLEOTIDE SEQUENCE [LARGE SCALE GENOMIC DNA]</scope>
    <source>
        <strain evidence="6 7">CCFEE 5792</strain>
    </source>
</reference>
<dbReference type="GO" id="GO:0005635">
    <property type="term" value="C:nuclear envelope"/>
    <property type="evidence" value="ECO:0007669"/>
    <property type="project" value="TreeGrafter"/>
</dbReference>
<dbReference type="GO" id="GO:0016020">
    <property type="term" value="C:membrane"/>
    <property type="evidence" value="ECO:0007669"/>
    <property type="project" value="UniProtKB-SubCell"/>
</dbReference>
<sequence length="153" mass="16692">MVYTITVPEGYGYVVLIALGLTPILSFAQGILVSTFRKPAGVAYPNAYATPQQMKALPVAYRFNCAQRAHANLLENMPQSMLCMLFCGLFHPRATLWLGGIWLLGRILYAYGYVYGSGQDEQGKGKGRTIGGAFWIGQFALIGLSIYVAMGLL</sequence>
<organism evidence="6 7">
    <name type="scientific">Exophiala bonariae</name>
    <dbReference type="NCBI Taxonomy" id="1690606"/>
    <lineage>
        <taxon>Eukaryota</taxon>
        <taxon>Fungi</taxon>
        <taxon>Dikarya</taxon>
        <taxon>Ascomycota</taxon>
        <taxon>Pezizomycotina</taxon>
        <taxon>Eurotiomycetes</taxon>
        <taxon>Chaetothyriomycetidae</taxon>
        <taxon>Chaetothyriales</taxon>
        <taxon>Herpotrichiellaceae</taxon>
        <taxon>Exophiala</taxon>
    </lineage>
</organism>
<feature type="transmembrane region" description="Helical" evidence="5">
    <location>
        <begin position="12"/>
        <end position="33"/>
    </location>
</feature>
<evidence type="ECO:0000256" key="4">
    <source>
        <dbReference type="ARBA" id="ARBA00023136"/>
    </source>
</evidence>
<evidence type="ECO:0000256" key="1">
    <source>
        <dbReference type="ARBA" id="ARBA00004141"/>
    </source>
</evidence>
<proteinExistence type="predicted"/>
<feature type="transmembrane region" description="Helical" evidence="5">
    <location>
        <begin position="132"/>
        <end position="152"/>
    </location>
</feature>
<feature type="transmembrane region" description="Helical" evidence="5">
    <location>
        <begin position="94"/>
        <end position="112"/>
    </location>
</feature>
<evidence type="ECO:0008006" key="8">
    <source>
        <dbReference type="Google" id="ProtNLM"/>
    </source>
</evidence>
<dbReference type="PANTHER" id="PTHR10250:SF26">
    <property type="entry name" value="GLUTATHIONE S-TRANSFERASE 3, MITOCHONDRIAL"/>
    <property type="match status" value="1"/>
</dbReference>
<evidence type="ECO:0000256" key="3">
    <source>
        <dbReference type="ARBA" id="ARBA00022989"/>
    </source>
</evidence>
<accession>A0AAV9NAL8</accession>
<gene>
    <name evidence="6" type="ORF">LTR84_002367</name>
</gene>
<dbReference type="GO" id="GO:0005783">
    <property type="term" value="C:endoplasmic reticulum"/>
    <property type="evidence" value="ECO:0007669"/>
    <property type="project" value="TreeGrafter"/>
</dbReference>
<dbReference type="GO" id="GO:0004364">
    <property type="term" value="F:glutathione transferase activity"/>
    <property type="evidence" value="ECO:0007669"/>
    <property type="project" value="TreeGrafter"/>
</dbReference>
<evidence type="ECO:0000256" key="5">
    <source>
        <dbReference type="SAM" id="Phobius"/>
    </source>
</evidence>
<dbReference type="InterPro" id="IPR023352">
    <property type="entry name" value="MAPEG-like_dom_sf"/>
</dbReference>
<dbReference type="GeneID" id="89970576"/>
<dbReference type="Gene3D" id="1.20.120.550">
    <property type="entry name" value="Membrane associated eicosanoid/glutathione metabolism-like domain"/>
    <property type="match status" value="1"/>
</dbReference>
<evidence type="ECO:0000313" key="6">
    <source>
        <dbReference type="EMBL" id="KAK5052503.1"/>
    </source>
</evidence>
<keyword evidence="4 5" id="KW-0472">Membrane</keyword>
<dbReference type="InterPro" id="IPR001129">
    <property type="entry name" value="Membr-assoc_MAPEG"/>
</dbReference>
<dbReference type="Pfam" id="PF01124">
    <property type="entry name" value="MAPEG"/>
    <property type="match status" value="1"/>
</dbReference>
<evidence type="ECO:0000256" key="2">
    <source>
        <dbReference type="ARBA" id="ARBA00022692"/>
    </source>
</evidence>
<dbReference type="RefSeq" id="XP_064706203.1">
    <property type="nucleotide sequence ID" value="XM_064845978.1"/>
</dbReference>
<evidence type="ECO:0000313" key="7">
    <source>
        <dbReference type="Proteomes" id="UP001358417"/>
    </source>
</evidence>
<comment type="caution">
    <text evidence="6">The sequence shown here is derived from an EMBL/GenBank/DDBJ whole genome shotgun (WGS) entry which is preliminary data.</text>
</comment>
<dbReference type="InterPro" id="IPR050997">
    <property type="entry name" value="MAPEG"/>
</dbReference>
<dbReference type="GO" id="GO:0004602">
    <property type="term" value="F:glutathione peroxidase activity"/>
    <property type="evidence" value="ECO:0007669"/>
    <property type="project" value="TreeGrafter"/>
</dbReference>
<dbReference type="PANTHER" id="PTHR10250">
    <property type="entry name" value="MICROSOMAL GLUTATHIONE S-TRANSFERASE"/>
    <property type="match status" value="1"/>
</dbReference>
<keyword evidence="2 5" id="KW-0812">Transmembrane</keyword>
<keyword evidence="7" id="KW-1185">Reference proteome</keyword>
<comment type="subcellular location">
    <subcellularLocation>
        <location evidence="1">Membrane</location>
        <topology evidence="1">Multi-pass membrane protein</topology>
    </subcellularLocation>
</comment>
<dbReference type="SUPFAM" id="SSF161084">
    <property type="entry name" value="MAPEG domain-like"/>
    <property type="match status" value="1"/>
</dbReference>
<dbReference type="Proteomes" id="UP001358417">
    <property type="component" value="Unassembled WGS sequence"/>
</dbReference>
<keyword evidence="3 5" id="KW-1133">Transmembrane helix</keyword>
<dbReference type="EMBL" id="JAVRRD010000013">
    <property type="protein sequence ID" value="KAK5052503.1"/>
    <property type="molecule type" value="Genomic_DNA"/>
</dbReference>